<name>A0AA38HMI6_9CUCU</name>
<keyword evidence="7" id="KW-1185">Reference proteome</keyword>
<dbReference type="PANTHER" id="PTHR11142:SF4">
    <property type="entry name" value="PSEUDOURIDYLATE SYNTHASE 1 HOMOLOG"/>
    <property type="match status" value="1"/>
</dbReference>
<dbReference type="GO" id="GO:1990481">
    <property type="term" value="P:mRNA pseudouridine synthesis"/>
    <property type="evidence" value="ECO:0007669"/>
    <property type="project" value="TreeGrafter"/>
</dbReference>
<evidence type="ECO:0000256" key="4">
    <source>
        <dbReference type="RuleBase" id="RU003792"/>
    </source>
</evidence>
<dbReference type="GO" id="GO:0005634">
    <property type="term" value="C:nucleus"/>
    <property type="evidence" value="ECO:0007669"/>
    <property type="project" value="TreeGrafter"/>
</dbReference>
<evidence type="ECO:0000313" key="6">
    <source>
        <dbReference type="EMBL" id="KAJ3623645.1"/>
    </source>
</evidence>
<keyword evidence="2 4" id="KW-0819">tRNA processing</keyword>
<comment type="catalytic activity">
    <reaction evidence="4">
        <text>uridine(38/39/40) in tRNA = pseudouridine(38/39/40) in tRNA</text>
        <dbReference type="Rhea" id="RHEA:22376"/>
        <dbReference type="Rhea" id="RHEA-COMP:10085"/>
        <dbReference type="Rhea" id="RHEA-COMP:10087"/>
        <dbReference type="ChEBI" id="CHEBI:65314"/>
        <dbReference type="ChEBI" id="CHEBI:65315"/>
        <dbReference type="EC" id="5.4.99.12"/>
    </reaction>
</comment>
<evidence type="ECO:0000313" key="7">
    <source>
        <dbReference type="Proteomes" id="UP001168821"/>
    </source>
</evidence>
<dbReference type="AlphaFoldDB" id="A0AA38HMI6"/>
<gene>
    <name evidence="6" type="ORF">Zmor_004366</name>
</gene>
<dbReference type="EMBL" id="JALNTZ010001676">
    <property type="protein sequence ID" value="KAJ3623645.1"/>
    <property type="molecule type" value="Genomic_DNA"/>
</dbReference>
<keyword evidence="3 4" id="KW-0413">Isomerase</keyword>
<reference evidence="6" key="1">
    <citation type="journal article" date="2023" name="G3 (Bethesda)">
        <title>Whole genome assemblies of Zophobas morio and Tenebrio molitor.</title>
        <authorList>
            <person name="Kaur S."/>
            <person name="Stinson S.A."/>
            <person name="diCenzo G.C."/>
        </authorList>
    </citation>
    <scope>NUCLEOTIDE SEQUENCE</scope>
    <source>
        <strain evidence="6">QUZm001</strain>
    </source>
</reference>
<feature type="domain" description="Pseudouridine synthase I TruA alpha/beta" evidence="5">
    <location>
        <begin position="56"/>
        <end position="159"/>
    </location>
</feature>
<comment type="caution">
    <text evidence="6">The sequence shown here is derived from an EMBL/GenBank/DDBJ whole genome shotgun (WGS) entry which is preliminary data.</text>
</comment>
<proteinExistence type="inferred from homology"/>
<evidence type="ECO:0000259" key="5">
    <source>
        <dbReference type="Pfam" id="PF01416"/>
    </source>
</evidence>
<sequence>MGIQRCTKSFNSKNQCTARLYDYILPTFSFAKSLHLTNDTYRICQTTLTNIRRLLKVFVGTHNFHNYTSGKEFTDASAIRFIMDFTCAEPFVMEGVEFIRLSIKGQSFMIHQIRKMIGLVISIVRGLCAETYITKTFSNLKVHVPKAPGLGLLLRQVFFTDYNRKCNNGSSGGINWDSSWEALEEFENKVITPHIITTEKQEGSMGNWLIKLYSSHDFCVPENETCSSVQQYYPFFFLLNPFAICLFVRAP</sequence>
<dbReference type="SUPFAM" id="SSF55120">
    <property type="entry name" value="Pseudouridine synthase"/>
    <property type="match status" value="1"/>
</dbReference>
<dbReference type="InterPro" id="IPR001406">
    <property type="entry name" value="PsdUridine_synth_TruA"/>
</dbReference>
<dbReference type="FunFam" id="3.30.70.660:FF:000002">
    <property type="entry name" value="tRNA pseudouridine synthase"/>
    <property type="match status" value="1"/>
</dbReference>
<dbReference type="GO" id="GO:0160147">
    <property type="term" value="F:tRNA pseudouridine(38-40) synthase activity"/>
    <property type="evidence" value="ECO:0007669"/>
    <property type="project" value="UniProtKB-EC"/>
</dbReference>
<dbReference type="EC" id="5.4.99.12" evidence="4"/>
<dbReference type="InterPro" id="IPR020103">
    <property type="entry name" value="PsdUridine_synth_cat_dom_sf"/>
</dbReference>
<dbReference type="GO" id="GO:0031119">
    <property type="term" value="P:tRNA pseudouridine synthesis"/>
    <property type="evidence" value="ECO:0007669"/>
    <property type="project" value="TreeGrafter"/>
</dbReference>
<dbReference type="InterPro" id="IPR020095">
    <property type="entry name" value="PsdUridine_synth_TruA_C"/>
</dbReference>
<dbReference type="Proteomes" id="UP001168821">
    <property type="component" value="Unassembled WGS sequence"/>
</dbReference>
<organism evidence="6 7">
    <name type="scientific">Zophobas morio</name>
    <dbReference type="NCBI Taxonomy" id="2755281"/>
    <lineage>
        <taxon>Eukaryota</taxon>
        <taxon>Metazoa</taxon>
        <taxon>Ecdysozoa</taxon>
        <taxon>Arthropoda</taxon>
        <taxon>Hexapoda</taxon>
        <taxon>Insecta</taxon>
        <taxon>Pterygota</taxon>
        <taxon>Neoptera</taxon>
        <taxon>Endopterygota</taxon>
        <taxon>Coleoptera</taxon>
        <taxon>Polyphaga</taxon>
        <taxon>Cucujiformia</taxon>
        <taxon>Tenebrionidae</taxon>
        <taxon>Zophobas</taxon>
    </lineage>
</organism>
<evidence type="ECO:0000256" key="3">
    <source>
        <dbReference type="ARBA" id="ARBA00023235"/>
    </source>
</evidence>
<dbReference type="InterPro" id="IPR020097">
    <property type="entry name" value="PsdUridine_synth_TruA_a/b_dom"/>
</dbReference>
<dbReference type="GO" id="GO:0003723">
    <property type="term" value="F:RNA binding"/>
    <property type="evidence" value="ECO:0007669"/>
    <property type="project" value="InterPro"/>
</dbReference>
<comment type="similarity">
    <text evidence="1 4">Belongs to the tRNA pseudouridine synthase TruA family.</text>
</comment>
<evidence type="ECO:0000256" key="2">
    <source>
        <dbReference type="ARBA" id="ARBA00022694"/>
    </source>
</evidence>
<dbReference type="Pfam" id="PF01416">
    <property type="entry name" value="PseudoU_synth_1"/>
    <property type="match status" value="1"/>
</dbReference>
<dbReference type="PANTHER" id="PTHR11142">
    <property type="entry name" value="PSEUDOURIDYLATE SYNTHASE"/>
    <property type="match status" value="1"/>
</dbReference>
<accession>A0AA38HMI6</accession>
<protein>
    <recommendedName>
        <fullName evidence="4">tRNA pseudouridine synthase</fullName>
        <ecNumber evidence="4">5.4.99.12</ecNumber>
    </recommendedName>
</protein>
<dbReference type="Gene3D" id="3.30.70.660">
    <property type="entry name" value="Pseudouridine synthase I, catalytic domain, C-terminal subdomain"/>
    <property type="match status" value="1"/>
</dbReference>
<evidence type="ECO:0000256" key="1">
    <source>
        <dbReference type="ARBA" id="ARBA00009375"/>
    </source>
</evidence>